<dbReference type="EMBL" id="JBJKTR010000003">
    <property type="protein sequence ID" value="KAL3373582.1"/>
    <property type="molecule type" value="Genomic_DNA"/>
</dbReference>
<gene>
    <name evidence="1" type="ORF">AABB24_005527</name>
</gene>
<dbReference type="EMBL" id="JBJKTR010000003">
    <property type="protein sequence ID" value="KAL3373581.1"/>
    <property type="molecule type" value="Genomic_DNA"/>
</dbReference>
<dbReference type="EMBL" id="JBJKTR010000003">
    <property type="protein sequence ID" value="KAL3373583.1"/>
    <property type="molecule type" value="Genomic_DNA"/>
</dbReference>
<reference evidence="1 2" key="1">
    <citation type="submission" date="2024-05" db="EMBL/GenBank/DDBJ databases">
        <title>De novo assembly of an allotetraploid wild potato.</title>
        <authorList>
            <person name="Hosaka A.J."/>
        </authorList>
    </citation>
    <scope>NUCLEOTIDE SEQUENCE [LARGE SCALE GENOMIC DNA]</scope>
    <source>
        <tissue evidence="1">Young leaves</tissue>
    </source>
</reference>
<dbReference type="Proteomes" id="UP001627284">
    <property type="component" value="Unassembled WGS sequence"/>
</dbReference>
<evidence type="ECO:0000313" key="2">
    <source>
        <dbReference type="Proteomes" id="UP001627284"/>
    </source>
</evidence>
<protein>
    <submittedName>
        <fullName evidence="1">Uncharacterized protein</fullName>
    </submittedName>
</protein>
<comment type="caution">
    <text evidence="1">The sequence shown here is derived from an EMBL/GenBank/DDBJ whole genome shotgun (WGS) entry which is preliminary data.</text>
</comment>
<keyword evidence="2" id="KW-1185">Reference proteome</keyword>
<name>A0ABD2UY32_9SOLN</name>
<sequence>MRDPLRNLVLLEIYNQYDIIIQLVSGMSVVRVPLSIRIVFSKTQLLLKKVVCGCNFVQYTMLVVCYFVEDMFLYICSKSFPGNSCMMIGKMFFYRRKPHTQHLFLL</sequence>
<organism evidence="1 2">
    <name type="scientific">Solanum stoloniferum</name>
    <dbReference type="NCBI Taxonomy" id="62892"/>
    <lineage>
        <taxon>Eukaryota</taxon>
        <taxon>Viridiplantae</taxon>
        <taxon>Streptophyta</taxon>
        <taxon>Embryophyta</taxon>
        <taxon>Tracheophyta</taxon>
        <taxon>Spermatophyta</taxon>
        <taxon>Magnoliopsida</taxon>
        <taxon>eudicotyledons</taxon>
        <taxon>Gunneridae</taxon>
        <taxon>Pentapetalae</taxon>
        <taxon>asterids</taxon>
        <taxon>lamiids</taxon>
        <taxon>Solanales</taxon>
        <taxon>Solanaceae</taxon>
        <taxon>Solanoideae</taxon>
        <taxon>Solaneae</taxon>
        <taxon>Solanum</taxon>
    </lineage>
</organism>
<evidence type="ECO:0000313" key="1">
    <source>
        <dbReference type="EMBL" id="KAL3373581.1"/>
    </source>
</evidence>
<accession>A0ABD2UY32</accession>
<dbReference type="AlphaFoldDB" id="A0ABD2UY32"/>
<proteinExistence type="predicted"/>